<proteinExistence type="predicted"/>
<evidence type="ECO:0000313" key="2">
    <source>
        <dbReference type="Proteomes" id="UP000320876"/>
    </source>
</evidence>
<dbReference type="OrthoDB" id="3697462at2"/>
<protein>
    <submittedName>
        <fullName evidence="1">Uncharacterized protein</fullName>
    </submittedName>
</protein>
<dbReference type="AlphaFoldDB" id="A0A542DFQ4"/>
<reference evidence="1 2" key="1">
    <citation type="submission" date="2019-06" db="EMBL/GenBank/DDBJ databases">
        <title>Sequencing the genomes of 1000 actinobacteria strains.</title>
        <authorList>
            <person name="Klenk H.-P."/>
        </authorList>
    </citation>
    <scope>NUCLEOTIDE SEQUENCE [LARGE SCALE GENOMIC DNA]</scope>
    <source>
        <strain evidence="1 2">DSM 45679</strain>
    </source>
</reference>
<dbReference type="EMBL" id="VFML01000001">
    <property type="protein sequence ID" value="TQJ01896.1"/>
    <property type="molecule type" value="Genomic_DNA"/>
</dbReference>
<organism evidence="1 2">
    <name type="scientific">Amycolatopsis cihanbeyliensis</name>
    <dbReference type="NCBI Taxonomy" id="1128664"/>
    <lineage>
        <taxon>Bacteria</taxon>
        <taxon>Bacillati</taxon>
        <taxon>Actinomycetota</taxon>
        <taxon>Actinomycetes</taxon>
        <taxon>Pseudonocardiales</taxon>
        <taxon>Pseudonocardiaceae</taxon>
        <taxon>Amycolatopsis</taxon>
    </lineage>
</organism>
<accession>A0A542DFQ4</accession>
<dbReference type="Proteomes" id="UP000320876">
    <property type="component" value="Unassembled WGS sequence"/>
</dbReference>
<dbReference type="RefSeq" id="WP_141996691.1">
    <property type="nucleotide sequence ID" value="NZ_VFML01000001.1"/>
</dbReference>
<sequence>MNRTPRSSRPDRTAYPARRVHCQDERGRHGVLTVTVIGGQVVLIGPGDVATVLKPLQAGRLRAALRDVVTGGEA</sequence>
<gene>
    <name evidence="1" type="ORF">FB471_1612</name>
</gene>
<comment type="caution">
    <text evidence="1">The sequence shown here is derived from an EMBL/GenBank/DDBJ whole genome shotgun (WGS) entry which is preliminary data.</text>
</comment>
<evidence type="ECO:0000313" key="1">
    <source>
        <dbReference type="EMBL" id="TQJ01896.1"/>
    </source>
</evidence>
<keyword evidence="2" id="KW-1185">Reference proteome</keyword>
<name>A0A542DFQ4_AMYCI</name>